<proteinExistence type="predicted"/>
<dbReference type="Proteomes" id="UP000242372">
    <property type="component" value="Segment"/>
</dbReference>
<dbReference type="RefSeq" id="YP_009837758.1">
    <property type="nucleotide sequence ID" value="NC_048702.1"/>
</dbReference>
<sequence length="79" mass="9063">MKYADITKVVDLRNQMEEMIKQRNLIGKAAEDRYLGVTLHGTYQDPEFVNEVRPAVVAVLNKRIKLIHDQLLELGVTPD</sequence>
<reference evidence="1 2" key="1">
    <citation type="submission" date="2018-02" db="EMBL/GenBank/DDBJ databases">
        <title>Complete Genome Sequences of Erwinia amylovora Phages vB_EamP-S2 and vB_EamM-Bue1.</title>
        <authorList>
            <person name="Knecht L.E."/>
        </authorList>
    </citation>
    <scope>NUCLEOTIDE SEQUENCE [LARGE SCALE GENOMIC DNA]</scope>
</reference>
<dbReference type="EMBL" id="MG973030">
    <property type="protein sequence ID" value="AVO22996.1"/>
    <property type="molecule type" value="Genomic_DNA"/>
</dbReference>
<organism evidence="1 2">
    <name type="scientific">Erwinia phage vB_EamM-Bue1</name>
    <dbReference type="NCBI Taxonomy" id="2099338"/>
    <lineage>
        <taxon>Viruses</taxon>
        <taxon>Duplodnaviria</taxon>
        <taxon>Heunggongvirae</taxon>
        <taxon>Uroviricota</taxon>
        <taxon>Caudoviricetes</taxon>
        <taxon>Pantevenvirales</taxon>
        <taxon>Ackermannviridae</taxon>
        <taxon>Nezavisimistyvirus</taxon>
        <taxon>Nezavisimistyvirus bue1</taxon>
    </lineage>
</organism>
<name>A0A2P1JUG7_9CAUD</name>
<evidence type="ECO:0000313" key="2">
    <source>
        <dbReference type="Proteomes" id="UP000242372"/>
    </source>
</evidence>
<dbReference type="GeneID" id="55607951"/>
<accession>A0A2P1JUG7</accession>
<dbReference type="KEGG" id="vg:55607951"/>
<protein>
    <submittedName>
        <fullName evidence="1">Uncharacterized protein</fullName>
    </submittedName>
</protein>
<keyword evidence="2" id="KW-1185">Reference proteome</keyword>
<evidence type="ECO:0000313" key="1">
    <source>
        <dbReference type="EMBL" id="AVO22996.1"/>
    </source>
</evidence>